<accession>A0A383EG14</accession>
<name>A0A383EG14_9ZZZZ</name>
<protein>
    <recommendedName>
        <fullName evidence="3">Solute-binding protein family 5 domain-containing protein</fullName>
    </recommendedName>
</protein>
<keyword evidence="1" id="KW-0472">Membrane</keyword>
<evidence type="ECO:0008006" key="3">
    <source>
        <dbReference type="Google" id="ProtNLM"/>
    </source>
</evidence>
<feature type="transmembrane region" description="Helical" evidence="1">
    <location>
        <begin position="12"/>
        <end position="33"/>
    </location>
</feature>
<dbReference type="Gene3D" id="3.90.76.10">
    <property type="entry name" value="Dipeptide-binding Protein, Domain 1"/>
    <property type="match status" value="1"/>
</dbReference>
<gene>
    <name evidence="2" type="ORF">METZ01_LOCUS508207</name>
</gene>
<reference evidence="2" key="1">
    <citation type="submission" date="2018-05" db="EMBL/GenBank/DDBJ databases">
        <authorList>
            <person name="Lanie J.A."/>
            <person name="Ng W.-L."/>
            <person name="Kazmierczak K.M."/>
            <person name="Andrzejewski T.M."/>
            <person name="Davidsen T.M."/>
            <person name="Wayne K.J."/>
            <person name="Tettelin H."/>
            <person name="Glass J.I."/>
            <person name="Rusch D."/>
            <person name="Podicherti R."/>
            <person name="Tsui H.-C.T."/>
            <person name="Winkler M.E."/>
        </authorList>
    </citation>
    <scope>NUCLEOTIDE SEQUENCE</scope>
</reference>
<dbReference type="AlphaFoldDB" id="A0A383EG14"/>
<dbReference type="Gene3D" id="3.40.190.10">
    <property type="entry name" value="Periplasmic binding protein-like II"/>
    <property type="match status" value="1"/>
</dbReference>
<feature type="non-terminal residue" evidence="2">
    <location>
        <position position="90"/>
    </location>
</feature>
<dbReference type="SUPFAM" id="SSF53850">
    <property type="entry name" value="Periplasmic binding protein-like II"/>
    <property type="match status" value="1"/>
</dbReference>
<proteinExistence type="predicted"/>
<keyword evidence="1" id="KW-1133">Transmembrane helix</keyword>
<organism evidence="2">
    <name type="scientific">marine metagenome</name>
    <dbReference type="NCBI Taxonomy" id="408172"/>
    <lineage>
        <taxon>unclassified sequences</taxon>
        <taxon>metagenomes</taxon>
        <taxon>ecological metagenomes</taxon>
    </lineage>
</organism>
<keyword evidence="1" id="KW-0812">Transmembrane</keyword>
<dbReference type="EMBL" id="UINC01225333">
    <property type="protein sequence ID" value="SVE55353.1"/>
    <property type="molecule type" value="Genomic_DNA"/>
</dbReference>
<evidence type="ECO:0000313" key="2">
    <source>
        <dbReference type="EMBL" id="SVE55353.1"/>
    </source>
</evidence>
<sequence length="90" mass="10133">MVNVLYTHLKSGRFQGILLMGLFWGLIVACSNGKVDTLQVFRMPISNEPPTLDWTLATDSVSFDILTNIMEGLTQYNSNMEPIPAIAERW</sequence>
<evidence type="ECO:0000256" key="1">
    <source>
        <dbReference type="SAM" id="Phobius"/>
    </source>
</evidence>